<dbReference type="Gene3D" id="3.90.215.10">
    <property type="entry name" value="Gamma Fibrinogen, chain A, domain 1"/>
    <property type="match status" value="1"/>
</dbReference>
<keyword evidence="14" id="KW-1185">Reference proteome</keyword>
<evidence type="ECO:0000256" key="1">
    <source>
        <dbReference type="ARBA" id="ARBA00004613"/>
    </source>
</evidence>
<dbReference type="GO" id="GO:0030674">
    <property type="term" value="F:protein-macromolecule adaptor activity"/>
    <property type="evidence" value="ECO:0007669"/>
    <property type="project" value="TreeGrafter"/>
</dbReference>
<dbReference type="Proteomes" id="UP000472270">
    <property type="component" value="Unassembled WGS sequence"/>
</dbReference>
<evidence type="ECO:0000256" key="9">
    <source>
        <dbReference type="ARBA" id="ARBA00049639"/>
    </source>
</evidence>
<evidence type="ECO:0000313" key="13">
    <source>
        <dbReference type="Ensembl" id="ENSSRHP00000055107.1"/>
    </source>
</evidence>
<evidence type="ECO:0000256" key="7">
    <source>
        <dbReference type="ARBA" id="ARBA00023157"/>
    </source>
</evidence>
<dbReference type="GO" id="GO:0042730">
    <property type="term" value="P:fibrinolysis"/>
    <property type="evidence" value="ECO:0007669"/>
    <property type="project" value="TreeGrafter"/>
</dbReference>
<keyword evidence="7" id="KW-1015">Disulfide bond</keyword>
<dbReference type="GO" id="GO:0070527">
    <property type="term" value="P:platelet aggregation"/>
    <property type="evidence" value="ECO:0007669"/>
    <property type="project" value="TreeGrafter"/>
</dbReference>
<dbReference type="PROSITE" id="PS00514">
    <property type="entry name" value="FIBRINOGEN_C_1"/>
    <property type="match status" value="1"/>
</dbReference>
<feature type="chain" id="PRO_5025619159" description="Fibrinogen-like protein 1" evidence="11">
    <location>
        <begin position="22"/>
        <end position="306"/>
    </location>
</feature>
<dbReference type="GO" id="GO:0034116">
    <property type="term" value="P:positive regulation of heterotypic cell-cell adhesion"/>
    <property type="evidence" value="ECO:0007669"/>
    <property type="project" value="TreeGrafter"/>
</dbReference>
<evidence type="ECO:0000259" key="12">
    <source>
        <dbReference type="PROSITE" id="PS51406"/>
    </source>
</evidence>
<evidence type="ECO:0000256" key="8">
    <source>
        <dbReference type="ARBA" id="ARBA00039489"/>
    </source>
</evidence>
<name>A0A673JPE7_9TELE</name>
<dbReference type="GO" id="GO:0072377">
    <property type="term" value="P:blood coagulation, common pathway"/>
    <property type="evidence" value="ECO:0007669"/>
    <property type="project" value="TreeGrafter"/>
</dbReference>
<evidence type="ECO:0000256" key="3">
    <source>
        <dbReference type="ARBA" id="ARBA00022729"/>
    </source>
</evidence>
<comment type="subunit">
    <text evidence="10">Homodimer. Interacts (via the Fibrinogen C-terminal domain) with LAG3 (via Ig-like domains 1 and 2).</text>
</comment>
<dbReference type="InterPro" id="IPR020837">
    <property type="entry name" value="Fibrinogen_CS"/>
</dbReference>
<accession>A0A673JPE7</accession>
<sequence length="306" mass="35791">TFTMLVLLIIWMLCTLDLLDSAPDECQDEIQRLQAELTSLELRHTKQQQLIQRLMNLNQIDERSLKAGSFYDMGDKQYMDCAQIFKNGSTQSGFYMIKPLLSPTRMRVYCDMTDGQSSRDAQMAVSHLTDWNDYKIGFGDMKSANGEFWLGNDNLHYMTTHDDYTLRINLEDFEGSHRFAVYRTFKVDNEQNHYQLQFGVYTGSTGDALSGSYHPEVRWWASHQGMKFSTRDRDNDRYDRSCAQEDKGGWWLNRCPSADLNGFYHRGPYSAGTDDRIVWYPWHGWWYSLKSVQMKIRPASFEPNDV</sequence>
<comment type="subcellular location">
    <subcellularLocation>
        <location evidence="1">Secreted</location>
    </subcellularLocation>
</comment>
<dbReference type="SUPFAM" id="SSF56496">
    <property type="entry name" value="Fibrinogen C-terminal domain-like"/>
    <property type="match status" value="1"/>
</dbReference>
<dbReference type="InterPro" id="IPR036056">
    <property type="entry name" value="Fibrinogen-like_C"/>
</dbReference>
<evidence type="ECO:0000256" key="2">
    <source>
        <dbReference type="ARBA" id="ARBA00022525"/>
    </source>
</evidence>
<dbReference type="InterPro" id="IPR037579">
    <property type="entry name" value="FIB_ANG-like"/>
</dbReference>
<evidence type="ECO:0000256" key="4">
    <source>
        <dbReference type="ARBA" id="ARBA00022859"/>
    </source>
</evidence>
<dbReference type="Pfam" id="PF00147">
    <property type="entry name" value="Fibrinogen_C"/>
    <property type="match status" value="1"/>
</dbReference>
<feature type="domain" description="Fibrinogen C-terminal" evidence="12">
    <location>
        <begin position="72"/>
        <end position="300"/>
    </location>
</feature>
<dbReference type="InterPro" id="IPR002181">
    <property type="entry name" value="Fibrinogen_a/b/g_C_dom"/>
</dbReference>
<proteinExistence type="predicted"/>
<keyword evidence="3 11" id="KW-0732">Signal</keyword>
<organism evidence="13 14">
    <name type="scientific">Sinocyclocheilus rhinocerous</name>
    <dbReference type="NCBI Taxonomy" id="307959"/>
    <lineage>
        <taxon>Eukaryota</taxon>
        <taxon>Metazoa</taxon>
        <taxon>Chordata</taxon>
        <taxon>Craniata</taxon>
        <taxon>Vertebrata</taxon>
        <taxon>Euteleostomi</taxon>
        <taxon>Actinopterygii</taxon>
        <taxon>Neopterygii</taxon>
        <taxon>Teleostei</taxon>
        <taxon>Ostariophysi</taxon>
        <taxon>Cypriniformes</taxon>
        <taxon>Cyprinidae</taxon>
        <taxon>Cyprininae</taxon>
        <taxon>Sinocyclocheilus</taxon>
    </lineage>
</organism>
<reference evidence="13" key="1">
    <citation type="submission" date="2025-08" db="UniProtKB">
        <authorList>
            <consortium name="Ensembl"/>
        </authorList>
    </citation>
    <scope>IDENTIFICATION</scope>
</reference>
<dbReference type="Ensembl" id="ENSSRHT00000056655.1">
    <property type="protein sequence ID" value="ENSSRHP00000055107.1"/>
    <property type="gene ID" value="ENSSRHG00000027758.1"/>
</dbReference>
<dbReference type="GO" id="GO:0005201">
    <property type="term" value="F:extracellular matrix structural constituent"/>
    <property type="evidence" value="ECO:0007669"/>
    <property type="project" value="TreeGrafter"/>
</dbReference>
<keyword evidence="2" id="KW-0964">Secreted</keyword>
<protein>
    <recommendedName>
        <fullName evidence="8">Fibrinogen-like protein 1</fullName>
    </recommendedName>
</protein>
<keyword evidence="5" id="KW-0175">Coiled coil</keyword>
<dbReference type="AlphaFoldDB" id="A0A673JPE7"/>
<keyword evidence="6" id="KW-1064">Adaptive immunity</keyword>
<comment type="function">
    <text evidence="9">Immune suppressive molecule that inhibits antigen-specific T-cell activation by acting as a major ligand of LAG3. Responsible for LAG3 T-cell inhibitory function. Binds LAG3 independently from MHC class II (MHC-II). Secreted by, and promotes growth of, hepatocytes.</text>
</comment>
<reference evidence="13" key="2">
    <citation type="submission" date="2025-09" db="UniProtKB">
        <authorList>
            <consortium name="Ensembl"/>
        </authorList>
    </citation>
    <scope>IDENTIFICATION</scope>
</reference>
<dbReference type="InterPro" id="IPR014716">
    <property type="entry name" value="Fibrinogen_a/b/g_C_1"/>
</dbReference>
<dbReference type="SMART" id="SM00186">
    <property type="entry name" value="FBG"/>
    <property type="match status" value="1"/>
</dbReference>
<evidence type="ECO:0000256" key="10">
    <source>
        <dbReference type="ARBA" id="ARBA00049681"/>
    </source>
</evidence>
<evidence type="ECO:0000256" key="5">
    <source>
        <dbReference type="ARBA" id="ARBA00023054"/>
    </source>
</evidence>
<evidence type="ECO:0000313" key="14">
    <source>
        <dbReference type="Proteomes" id="UP000472270"/>
    </source>
</evidence>
<evidence type="ECO:0000256" key="6">
    <source>
        <dbReference type="ARBA" id="ARBA00023130"/>
    </source>
</evidence>
<dbReference type="PROSITE" id="PS51406">
    <property type="entry name" value="FIBRINOGEN_C_2"/>
    <property type="match status" value="1"/>
</dbReference>
<dbReference type="PANTHER" id="PTHR47221">
    <property type="entry name" value="FIBRINOGEN ALPHA CHAIN"/>
    <property type="match status" value="1"/>
</dbReference>
<evidence type="ECO:0000256" key="11">
    <source>
        <dbReference type="SAM" id="SignalP"/>
    </source>
</evidence>
<dbReference type="GO" id="GO:0005577">
    <property type="term" value="C:fibrinogen complex"/>
    <property type="evidence" value="ECO:0007669"/>
    <property type="project" value="TreeGrafter"/>
</dbReference>
<dbReference type="GO" id="GO:0002250">
    <property type="term" value="P:adaptive immune response"/>
    <property type="evidence" value="ECO:0007669"/>
    <property type="project" value="UniProtKB-KW"/>
</dbReference>
<dbReference type="PANTHER" id="PTHR47221:SF8">
    <property type="entry name" value="FIBRINOGEN LIKE 1A"/>
    <property type="match status" value="1"/>
</dbReference>
<dbReference type="CDD" id="cd00087">
    <property type="entry name" value="FReD"/>
    <property type="match status" value="1"/>
</dbReference>
<keyword evidence="4" id="KW-0391">Immunity</keyword>
<feature type="signal peptide" evidence="11">
    <location>
        <begin position="1"/>
        <end position="21"/>
    </location>
</feature>